<keyword evidence="8 14" id="KW-1133">Transmembrane helix</keyword>
<evidence type="ECO:0000256" key="10">
    <source>
        <dbReference type="ARBA" id="ARBA00037387"/>
    </source>
</evidence>
<accession>A0A859FAX0</accession>
<evidence type="ECO:0000256" key="4">
    <source>
        <dbReference type="ARBA" id="ARBA00022475"/>
    </source>
</evidence>
<comment type="function">
    <text evidence="10">The phosphoenolpyruvate-dependent sugar phosphotransferase system (sugar PTS), a major carbohydrate active transport system, catalyzes the phosphorylation of incoming sugar substrates concomitantly with their translocation across the cell membrane. The enzyme II UlaABC PTS system is involved in ascorbate transport.</text>
</comment>
<keyword evidence="5" id="KW-0762">Sugar transport</keyword>
<dbReference type="EMBL" id="CP041372">
    <property type="protein sequence ID" value="QKS69791.1"/>
    <property type="molecule type" value="Genomic_DNA"/>
</dbReference>
<organism evidence="15 16">
    <name type="scientific">Paenalkalicoccus suaedae</name>
    <dbReference type="NCBI Taxonomy" id="2592382"/>
    <lineage>
        <taxon>Bacteria</taxon>
        <taxon>Bacillati</taxon>
        <taxon>Bacillota</taxon>
        <taxon>Bacilli</taxon>
        <taxon>Bacillales</taxon>
        <taxon>Bacillaceae</taxon>
        <taxon>Paenalkalicoccus</taxon>
    </lineage>
</organism>
<feature type="transmembrane region" description="Helical" evidence="14">
    <location>
        <begin position="337"/>
        <end position="359"/>
    </location>
</feature>
<evidence type="ECO:0000256" key="14">
    <source>
        <dbReference type="SAM" id="Phobius"/>
    </source>
</evidence>
<keyword evidence="6" id="KW-0598">Phosphotransferase system</keyword>
<dbReference type="GO" id="GO:0009401">
    <property type="term" value="P:phosphoenolpyruvate-dependent sugar phosphotransferase system"/>
    <property type="evidence" value="ECO:0007669"/>
    <property type="project" value="UniProtKB-KW"/>
</dbReference>
<keyword evidence="3" id="KW-0813">Transport</keyword>
<feature type="transmembrane region" description="Helical" evidence="14">
    <location>
        <begin position="312"/>
        <end position="331"/>
    </location>
</feature>
<feature type="transmembrane region" description="Helical" evidence="14">
    <location>
        <begin position="220"/>
        <end position="244"/>
    </location>
</feature>
<sequence>MDFIQLIISEVFRQPPILLGLIAMLGLLLQKKPFSDVVKGTALTAIGVLILTIGTDIIVSSILPIQNAVTSIAVDGSGEEVAGSIDILADYGGAIGIAMMLAFLANVLVARFTKINHIFLTGHMLFWFPYIFVAVAVENQFSYTGVIIFATIASALYFIIVPALLTPFVTAVTGDRSFTLGHPAGFLAITAALIARVVGNKERSTEDLQLPKSLGFFREVAITGGLVVFIVYIAVGFTIGLSAMDPETDMTLFTFALTNGLTFGAGLTIMLSGVRMVIQQILPAFKGISDKLVPNAIPALDAPIIFTYRPNAVIIGFVVAMFVSTALIVLINTQMSLAFLLLPLVVTSFFECGTAAVLAEGQGGLRGAIIGTVGAAVLMVVLLAVSIPIFSTTIADWMLIFGGNDFSLFGWFANLFAGLLGG</sequence>
<feature type="transmembrane region" description="Helical" evidence="14">
    <location>
        <begin position="180"/>
        <end position="199"/>
    </location>
</feature>
<feature type="transmembrane region" description="Helical" evidence="14">
    <location>
        <begin position="250"/>
        <end position="271"/>
    </location>
</feature>
<evidence type="ECO:0000256" key="12">
    <source>
        <dbReference type="ARBA" id="ARBA00039702"/>
    </source>
</evidence>
<feature type="transmembrane region" description="Helical" evidence="14">
    <location>
        <begin position="397"/>
        <end position="420"/>
    </location>
</feature>
<evidence type="ECO:0000256" key="1">
    <source>
        <dbReference type="ARBA" id="ARBA00004651"/>
    </source>
</evidence>
<evidence type="ECO:0000256" key="2">
    <source>
        <dbReference type="ARBA" id="ARBA00011738"/>
    </source>
</evidence>
<dbReference type="Proteomes" id="UP000318138">
    <property type="component" value="Chromosome"/>
</dbReference>
<dbReference type="KEGG" id="psua:FLK61_23665"/>
<dbReference type="RefSeq" id="WP_176007835.1">
    <property type="nucleotide sequence ID" value="NZ_CP041372.2"/>
</dbReference>
<dbReference type="GO" id="GO:0005886">
    <property type="term" value="C:plasma membrane"/>
    <property type="evidence" value="ECO:0007669"/>
    <property type="project" value="UniProtKB-SubCell"/>
</dbReference>
<gene>
    <name evidence="15" type="ORF">FLK61_23665</name>
</gene>
<evidence type="ECO:0000313" key="15">
    <source>
        <dbReference type="EMBL" id="QKS69791.1"/>
    </source>
</evidence>
<keyword evidence="16" id="KW-1185">Reference proteome</keyword>
<evidence type="ECO:0000256" key="9">
    <source>
        <dbReference type="ARBA" id="ARBA00023136"/>
    </source>
</evidence>
<keyword evidence="7 14" id="KW-0812">Transmembrane</keyword>
<feature type="transmembrane region" description="Helical" evidence="14">
    <location>
        <begin position="144"/>
        <end position="168"/>
    </location>
</feature>
<dbReference type="AlphaFoldDB" id="A0A859FAX0"/>
<dbReference type="PANTHER" id="PTHR33843">
    <property type="entry name" value="ASCORBATE-SPECIFIC PTS SYSTEM EIIC COMPONENT"/>
    <property type="match status" value="1"/>
</dbReference>
<reference evidence="16" key="1">
    <citation type="submission" date="2019-07" db="EMBL/GenBank/DDBJ databases">
        <title>Bacillus alkalisoli sp. nov. isolated from saline soil.</title>
        <authorList>
            <person name="Sun J.-Q."/>
            <person name="Xu L."/>
        </authorList>
    </citation>
    <scope>NUCLEOTIDE SEQUENCE [LARGE SCALE GENOMIC DNA]</scope>
    <source>
        <strain evidence="16">M4U3P1</strain>
    </source>
</reference>
<keyword evidence="4" id="KW-1003">Cell membrane</keyword>
<feature type="transmembrane region" description="Helical" evidence="14">
    <location>
        <begin position="12"/>
        <end position="30"/>
    </location>
</feature>
<comment type="subcellular location">
    <subcellularLocation>
        <location evidence="1">Cell membrane</location>
        <topology evidence="1">Multi-pass membrane protein</topology>
    </subcellularLocation>
</comment>
<evidence type="ECO:0000256" key="7">
    <source>
        <dbReference type="ARBA" id="ARBA00022692"/>
    </source>
</evidence>
<dbReference type="NCBIfam" id="NF006920">
    <property type="entry name" value="PRK09410.1-2"/>
    <property type="match status" value="1"/>
</dbReference>
<dbReference type="InterPro" id="IPR051562">
    <property type="entry name" value="Ascorbate-PTS_EIIC"/>
</dbReference>
<feature type="transmembrane region" description="Helical" evidence="14">
    <location>
        <begin position="368"/>
        <end position="391"/>
    </location>
</feature>
<dbReference type="InterPro" id="IPR004703">
    <property type="entry name" value="PTS_sugar-sp_permease"/>
</dbReference>
<comment type="subunit">
    <text evidence="2">Homodimer.</text>
</comment>
<feature type="transmembrane region" description="Helical" evidence="14">
    <location>
        <begin position="118"/>
        <end position="137"/>
    </location>
</feature>
<proteinExistence type="inferred from homology"/>
<protein>
    <recommendedName>
        <fullName evidence="12">Ascorbate-specific PTS system EIIC component</fullName>
    </recommendedName>
    <alternativeName>
        <fullName evidence="13">Ascorbate-specific permease IIC component UlaA</fullName>
    </alternativeName>
</protein>
<name>A0A859FAX0_9BACI</name>
<comment type="similarity">
    <text evidence="11">Belongs to the UlaA family.</text>
</comment>
<dbReference type="PANTHER" id="PTHR33843:SF4">
    <property type="entry name" value="ASCORBATE-SPECIFIC PTS SYSTEM EIIC COMPONENT"/>
    <property type="match status" value="1"/>
</dbReference>
<feature type="transmembrane region" description="Helical" evidence="14">
    <location>
        <begin position="42"/>
        <end position="63"/>
    </location>
</feature>
<feature type="transmembrane region" description="Helical" evidence="14">
    <location>
        <begin position="91"/>
        <end position="112"/>
    </location>
</feature>
<keyword evidence="9 14" id="KW-0472">Membrane</keyword>
<evidence type="ECO:0000256" key="3">
    <source>
        <dbReference type="ARBA" id="ARBA00022448"/>
    </source>
</evidence>
<dbReference type="Pfam" id="PF03611">
    <property type="entry name" value="EIIC-GAT"/>
    <property type="match status" value="1"/>
</dbReference>
<evidence type="ECO:0000256" key="8">
    <source>
        <dbReference type="ARBA" id="ARBA00022989"/>
    </source>
</evidence>
<evidence type="ECO:0000256" key="6">
    <source>
        <dbReference type="ARBA" id="ARBA00022683"/>
    </source>
</evidence>
<evidence type="ECO:0000256" key="11">
    <source>
        <dbReference type="ARBA" id="ARBA00038218"/>
    </source>
</evidence>
<evidence type="ECO:0000313" key="16">
    <source>
        <dbReference type="Proteomes" id="UP000318138"/>
    </source>
</evidence>
<evidence type="ECO:0000256" key="13">
    <source>
        <dbReference type="ARBA" id="ARBA00042859"/>
    </source>
</evidence>
<evidence type="ECO:0000256" key="5">
    <source>
        <dbReference type="ARBA" id="ARBA00022597"/>
    </source>
</evidence>